<gene>
    <name evidence="2" type="ORF">JWV37_06865</name>
</gene>
<dbReference type="Gene3D" id="3.40.190.170">
    <property type="entry name" value="Bacterial extracellular solute-binding protein, family 7"/>
    <property type="match status" value="1"/>
</dbReference>
<reference evidence="2" key="2">
    <citation type="submission" date="2021-02" db="EMBL/GenBank/DDBJ databases">
        <authorList>
            <person name="Merkel A.Y."/>
        </authorList>
    </citation>
    <scope>NUCLEOTIDE SEQUENCE</scope>
    <source>
        <strain evidence="2">T05b</strain>
    </source>
</reference>
<keyword evidence="3" id="KW-1185">Reference proteome</keyword>
<dbReference type="Pfam" id="PF03480">
    <property type="entry name" value="DctP"/>
    <property type="match status" value="1"/>
</dbReference>
<dbReference type="NCBIfam" id="NF037995">
    <property type="entry name" value="TRAP_S1"/>
    <property type="match status" value="1"/>
</dbReference>
<dbReference type="PANTHER" id="PTHR33376:SF4">
    <property type="entry name" value="SIALIC ACID-BINDING PERIPLASMIC PROTEIN SIAP"/>
    <property type="match status" value="1"/>
</dbReference>
<dbReference type="CDD" id="cd13602">
    <property type="entry name" value="PBP2_TRAP_BpDctp6_7"/>
    <property type="match status" value="1"/>
</dbReference>
<comment type="caution">
    <text evidence="2">The sequence shown here is derived from an EMBL/GenBank/DDBJ whole genome shotgun (WGS) entry which is preliminary data.</text>
</comment>
<dbReference type="Proteomes" id="UP000703590">
    <property type="component" value="Unassembled WGS sequence"/>
</dbReference>
<dbReference type="InterPro" id="IPR038404">
    <property type="entry name" value="TRAP_DctP_sf"/>
</dbReference>
<proteinExistence type="predicted"/>
<evidence type="ECO:0000256" key="1">
    <source>
        <dbReference type="ARBA" id="ARBA00022729"/>
    </source>
</evidence>
<reference evidence="2" key="1">
    <citation type="submission" date="2021-02" db="EMBL/GenBank/DDBJ databases">
        <title>Sulfurospirillum tamanensis sp. nov.</title>
        <authorList>
            <person name="Frolova A."/>
            <person name="Merkel A."/>
            <person name="Slobodkin A."/>
        </authorList>
    </citation>
    <scope>NUCLEOTIDE SEQUENCE</scope>
    <source>
        <strain evidence="2">T05b</strain>
    </source>
</reference>
<dbReference type="InterPro" id="IPR018389">
    <property type="entry name" value="DctP_fam"/>
</dbReference>
<evidence type="ECO:0000313" key="2">
    <source>
        <dbReference type="EMBL" id="MBN2964495.1"/>
    </source>
</evidence>
<evidence type="ECO:0000313" key="3">
    <source>
        <dbReference type="Proteomes" id="UP000703590"/>
    </source>
</evidence>
<organism evidence="2 3">
    <name type="scientific">Sulfurospirillum tamanense</name>
    <dbReference type="NCBI Taxonomy" id="2813362"/>
    <lineage>
        <taxon>Bacteria</taxon>
        <taxon>Pseudomonadati</taxon>
        <taxon>Campylobacterota</taxon>
        <taxon>Epsilonproteobacteria</taxon>
        <taxon>Campylobacterales</taxon>
        <taxon>Sulfurospirillaceae</taxon>
        <taxon>Sulfurospirillum</taxon>
    </lineage>
</organism>
<dbReference type="RefSeq" id="WP_205459045.1">
    <property type="nucleotide sequence ID" value="NZ_JAFHKK010000012.1"/>
</dbReference>
<protein>
    <submittedName>
        <fullName evidence="2">TRAP transporter substrate-binding protein</fullName>
    </submittedName>
</protein>
<keyword evidence="1" id="KW-0732">Signal</keyword>
<dbReference type="EMBL" id="JAFHKK010000012">
    <property type="protein sequence ID" value="MBN2964495.1"/>
    <property type="molecule type" value="Genomic_DNA"/>
</dbReference>
<accession>A0ABS2WS77</accession>
<sequence>MLRKALLLAGLGVALLANPIKLDLNAIYGANNFHTIGAQKYADLVKEYTAGNVNIVVHPGASLVKGNPLQAVRNGTVAMTDMFIPFTAGGGKSFGISALPFIAQSYEDAYRLYQISKPAYEATAAQWNQKILYAVSWPPSGIYTMNPINSTADFKTVKARTYDRNSANFVSMVGGNAVALPWGEVYSALQTGMVNAVLTSSASGKDGNFWEVLKHFTKISYAYPLQAVTINLDYWKSLSKAQQEAMLKAANEIEVAQWEASKQEDAVALKMLIDNGMSVSETSDTLKGQLDEVAKKMLEEYLADAEPAIKAIFTEYYAQ</sequence>
<dbReference type="PANTHER" id="PTHR33376">
    <property type="match status" value="1"/>
</dbReference>
<name>A0ABS2WS77_9BACT</name>